<sequence>MKRVIIQLGTLTCPSCMQKIENAVGQQEGVDKVKILFNASKVKVDLRSDETSPDALKKVIEDLGYEVEAMKVKELA</sequence>
<dbReference type="Pfam" id="PF00403">
    <property type="entry name" value="HMA"/>
    <property type="match status" value="1"/>
</dbReference>
<dbReference type="EMBL" id="RYZS01000001">
    <property type="protein sequence ID" value="RVU93759.1"/>
    <property type="molecule type" value="Genomic_DNA"/>
</dbReference>
<dbReference type="GO" id="GO:0046872">
    <property type="term" value="F:metal ion binding"/>
    <property type="evidence" value="ECO:0007669"/>
    <property type="project" value="InterPro"/>
</dbReference>
<dbReference type="CDD" id="cd00371">
    <property type="entry name" value="HMA"/>
    <property type="match status" value="1"/>
</dbReference>
<dbReference type="InterPro" id="IPR017969">
    <property type="entry name" value="Heavy-metal-associated_CS"/>
</dbReference>
<dbReference type="SUPFAM" id="SSF55008">
    <property type="entry name" value="HMA, heavy metal-associated domain"/>
    <property type="match status" value="1"/>
</dbReference>
<comment type="caution">
    <text evidence="1">The sequence shown here is derived from an EMBL/GenBank/DDBJ whole genome shotgun (WGS) entry which is preliminary data.</text>
</comment>
<proteinExistence type="predicted"/>
<dbReference type="AlphaFoldDB" id="A0A437UJU1"/>
<dbReference type="RefSeq" id="WP_016179381.1">
    <property type="nucleotide sequence ID" value="NZ_CAAKOC010000249.1"/>
</dbReference>
<dbReference type="Proteomes" id="UP000288388">
    <property type="component" value="Unassembled WGS sequence"/>
</dbReference>
<accession>A0A437UJU1</accession>
<protein>
    <submittedName>
        <fullName evidence="1">Heavy-metal-associated domain-containing protein</fullName>
    </submittedName>
</protein>
<gene>
    <name evidence="1" type="ORF">EK398_02150</name>
</gene>
<evidence type="ECO:0000313" key="1">
    <source>
        <dbReference type="EMBL" id="RVU93759.1"/>
    </source>
</evidence>
<dbReference type="PROSITE" id="PS50846">
    <property type="entry name" value="HMA_2"/>
    <property type="match status" value="1"/>
</dbReference>
<dbReference type="InterPro" id="IPR036163">
    <property type="entry name" value="HMA_dom_sf"/>
</dbReference>
<organism evidence="1 2">
    <name type="scientific">Enterococcus avium</name>
    <name type="common">Streptococcus avium</name>
    <dbReference type="NCBI Taxonomy" id="33945"/>
    <lineage>
        <taxon>Bacteria</taxon>
        <taxon>Bacillati</taxon>
        <taxon>Bacillota</taxon>
        <taxon>Bacilli</taxon>
        <taxon>Lactobacillales</taxon>
        <taxon>Enterococcaceae</taxon>
        <taxon>Enterococcus</taxon>
    </lineage>
</organism>
<dbReference type="PROSITE" id="PS01047">
    <property type="entry name" value="HMA_1"/>
    <property type="match status" value="1"/>
</dbReference>
<dbReference type="Gene3D" id="3.30.70.100">
    <property type="match status" value="1"/>
</dbReference>
<name>A0A437UJU1_ENTAV</name>
<dbReference type="FunFam" id="3.30.70.100:FF:000001">
    <property type="entry name" value="ATPase copper transporting beta"/>
    <property type="match status" value="1"/>
</dbReference>
<evidence type="ECO:0000313" key="2">
    <source>
        <dbReference type="Proteomes" id="UP000288388"/>
    </source>
</evidence>
<reference evidence="1 2" key="1">
    <citation type="submission" date="2018-12" db="EMBL/GenBank/DDBJ databases">
        <title>A novel vanA-carrying plasmid in a clinical isolate of Enterococcus avium.</title>
        <authorList>
            <person name="Bernasconi O.J."/>
            <person name="Luzzaro F."/>
            <person name="Endimiani A."/>
        </authorList>
    </citation>
    <scope>NUCLEOTIDE SEQUENCE [LARGE SCALE GENOMIC DNA]</scope>
    <source>
        <strain evidence="1 2">LC0559/18</strain>
    </source>
</reference>
<dbReference type="InterPro" id="IPR006121">
    <property type="entry name" value="HMA_dom"/>
</dbReference>